<dbReference type="AlphaFoldDB" id="X1H7U2"/>
<dbReference type="SMART" id="SM00930">
    <property type="entry name" value="NIL"/>
    <property type="match status" value="1"/>
</dbReference>
<feature type="domain" description="NIL" evidence="1">
    <location>
        <begin position="2"/>
        <end position="73"/>
    </location>
</feature>
<dbReference type="SUPFAM" id="SSF55021">
    <property type="entry name" value="ACT-like"/>
    <property type="match status" value="1"/>
</dbReference>
<evidence type="ECO:0000313" key="3">
    <source>
        <dbReference type="EMBL" id="GAH93920.1"/>
    </source>
</evidence>
<evidence type="ECO:0000259" key="1">
    <source>
        <dbReference type="SMART" id="SM00930"/>
    </source>
</evidence>
<comment type="caution">
    <text evidence="2">The sequence shown here is derived from an EMBL/GenBank/DDBJ whole genome shotgun (WGS) entry which is preliminary data.</text>
</comment>
<dbReference type="Gene3D" id="3.30.70.260">
    <property type="match status" value="1"/>
</dbReference>
<organism evidence="2">
    <name type="scientific">marine sediment metagenome</name>
    <dbReference type="NCBI Taxonomy" id="412755"/>
    <lineage>
        <taxon>unclassified sequences</taxon>
        <taxon>metagenomes</taxon>
        <taxon>ecological metagenomes</taxon>
    </lineage>
</organism>
<reference evidence="2" key="1">
    <citation type="journal article" date="2014" name="Front. Microbiol.">
        <title>High frequency of phylogenetically diverse reductive dehalogenase-homologous genes in deep subseafloor sedimentary metagenomes.</title>
        <authorList>
            <person name="Kawai M."/>
            <person name="Futagami T."/>
            <person name="Toyoda A."/>
            <person name="Takaki Y."/>
            <person name="Nishi S."/>
            <person name="Hori S."/>
            <person name="Arai W."/>
            <person name="Tsubouchi T."/>
            <person name="Morono Y."/>
            <person name="Uchiyama I."/>
            <person name="Ito T."/>
            <person name="Fujiyama A."/>
            <person name="Inagaki F."/>
            <person name="Takami H."/>
        </authorList>
    </citation>
    <scope>NUCLEOTIDE SEQUENCE</scope>
    <source>
        <strain evidence="2">Expedition CK06-06</strain>
    </source>
</reference>
<accession>X1H7U2</accession>
<protein>
    <recommendedName>
        <fullName evidence="1">NIL domain-containing protein</fullName>
    </recommendedName>
</protein>
<dbReference type="EMBL" id="BARU01028062">
    <property type="protein sequence ID" value="GAH66271.1"/>
    <property type="molecule type" value="Genomic_DNA"/>
</dbReference>
<sequence>MAKRRVMLTFCPEVSSEPIIYNIGQQFNLATNIHRADATEDRGWIELELEGEEKDIEAGIAWAISRGVRIDPVGEEI</sequence>
<dbReference type="Pfam" id="PF09383">
    <property type="entry name" value="NIL"/>
    <property type="match status" value="1"/>
</dbReference>
<name>X1H7U2_9ZZZZ</name>
<gene>
    <name evidence="2" type="ORF">S03H2_44840</name>
    <name evidence="3" type="ORF">S06H3_03751</name>
</gene>
<dbReference type="EMBL" id="BARV01001254">
    <property type="protein sequence ID" value="GAH93920.1"/>
    <property type="molecule type" value="Genomic_DNA"/>
</dbReference>
<evidence type="ECO:0000313" key="2">
    <source>
        <dbReference type="EMBL" id="GAH66271.1"/>
    </source>
</evidence>
<dbReference type="InterPro" id="IPR045865">
    <property type="entry name" value="ACT-like_dom_sf"/>
</dbReference>
<proteinExistence type="predicted"/>
<dbReference type="InterPro" id="IPR018449">
    <property type="entry name" value="NIL_domain"/>
</dbReference>